<evidence type="ECO:0000313" key="1">
    <source>
        <dbReference type="EMBL" id="MFD1205059.1"/>
    </source>
</evidence>
<gene>
    <name evidence="1" type="ORF">ACFQ38_08080</name>
</gene>
<protein>
    <recommendedName>
        <fullName evidence="3">Lipoprotein</fullName>
    </recommendedName>
</protein>
<proteinExistence type="predicted"/>
<comment type="caution">
    <text evidence="1">The sequence shown here is derived from an EMBL/GenBank/DDBJ whole genome shotgun (WGS) entry which is preliminary data.</text>
</comment>
<evidence type="ECO:0008006" key="3">
    <source>
        <dbReference type="Google" id="ProtNLM"/>
    </source>
</evidence>
<keyword evidence="2" id="KW-1185">Reference proteome</keyword>
<accession>A0ABW3TYH0</accession>
<dbReference type="Proteomes" id="UP001597231">
    <property type="component" value="Unassembled WGS sequence"/>
</dbReference>
<name>A0ABW3TYH0_9BACL</name>
<organism evidence="1 2">
    <name type="scientific">Sporosarcina contaminans</name>
    <dbReference type="NCBI Taxonomy" id="633403"/>
    <lineage>
        <taxon>Bacteria</taxon>
        <taxon>Bacillati</taxon>
        <taxon>Bacillota</taxon>
        <taxon>Bacilli</taxon>
        <taxon>Bacillales</taxon>
        <taxon>Caryophanaceae</taxon>
        <taxon>Sporosarcina</taxon>
    </lineage>
</organism>
<evidence type="ECO:0000313" key="2">
    <source>
        <dbReference type="Proteomes" id="UP001597231"/>
    </source>
</evidence>
<dbReference type="RefSeq" id="WP_381480330.1">
    <property type="nucleotide sequence ID" value="NZ_JBHTLT010000039.1"/>
</dbReference>
<sequence>MGCSQEEQKDQNIELIESFLEYDLIAPNEEAIQANDELWKWLEINDDGTPSEEYESFLKETYGTYLTESGLEHFKTTGQVSQFHLAAEEHGYETAIKKIEIKQNEDTPTNYNFTATVEYEKGGEEKLEGEIKGIAIVRPEGIAKITYQGDKEFLTKLLKNE</sequence>
<reference evidence="2" key="1">
    <citation type="journal article" date="2019" name="Int. J. Syst. Evol. Microbiol.">
        <title>The Global Catalogue of Microorganisms (GCM) 10K type strain sequencing project: providing services to taxonomists for standard genome sequencing and annotation.</title>
        <authorList>
            <consortium name="The Broad Institute Genomics Platform"/>
            <consortium name="The Broad Institute Genome Sequencing Center for Infectious Disease"/>
            <person name="Wu L."/>
            <person name="Ma J."/>
        </authorList>
    </citation>
    <scope>NUCLEOTIDE SEQUENCE [LARGE SCALE GENOMIC DNA]</scope>
    <source>
        <strain evidence="2">CCUG 53915</strain>
    </source>
</reference>
<dbReference type="EMBL" id="JBHTLT010000039">
    <property type="protein sequence ID" value="MFD1205059.1"/>
    <property type="molecule type" value="Genomic_DNA"/>
</dbReference>